<accession>A0ABR9CWZ5</accession>
<keyword evidence="5" id="KW-1185">Reference proteome</keyword>
<keyword evidence="1" id="KW-0175">Coiled coil</keyword>
<feature type="domain" description="M23ase beta-sheet core" evidence="3">
    <location>
        <begin position="309"/>
        <end position="403"/>
    </location>
</feature>
<dbReference type="Proteomes" id="UP000652176">
    <property type="component" value="Unassembled WGS sequence"/>
</dbReference>
<comment type="caution">
    <text evidence="4">The sequence shown here is derived from an EMBL/GenBank/DDBJ whole genome shotgun (WGS) entry which is preliminary data.</text>
</comment>
<dbReference type="Gene3D" id="2.70.70.10">
    <property type="entry name" value="Glucose Permease (Domain IIA)"/>
    <property type="match status" value="1"/>
</dbReference>
<evidence type="ECO:0000256" key="1">
    <source>
        <dbReference type="SAM" id="Coils"/>
    </source>
</evidence>
<dbReference type="InterPro" id="IPR016047">
    <property type="entry name" value="M23ase_b-sheet_dom"/>
</dbReference>
<dbReference type="InterPro" id="IPR011055">
    <property type="entry name" value="Dup_hybrid_motif"/>
</dbReference>
<proteinExistence type="predicted"/>
<dbReference type="CDD" id="cd12797">
    <property type="entry name" value="M23_peptidase"/>
    <property type="match status" value="1"/>
</dbReference>
<sequence>MQVDSYFLFACLAIGWALPVKGDTEKARRLVEVQSQIQQVGDDVKSLAVEKSRLLEQLQKLERQYGELANGLRAIKAEIKQQEQALQDVRNKSVATQKDMRSQEKELEGLIKAIYAMGGDKEGLKVILNQHNPAVSSRMLVYYDYVSKARLQKLEAMAEDFKVLRQLEAQKDTETQLLQVSLEKKQQETEVMQTLRKQREVLLASIEQDYASKSVQMAGLMHDEKKLQALVASLQKTDDNEAHEPTVEPELVLEKHEKPAEQPEPPKKTEVNLVREPAGLSFAELQGKLPWPVQGAITDRFGSRRYETTWDGVVISAREGADIHAVTAGRVVYADWLRGYGLMIIVDHGKGYMSLYAFNQSLHKNVGEHVRAGETLASVGRSGGRADAALYFGIRKKGRPINPEQWCRKPAKG</sequence>
<dbReference type="Gene3D" id="6.10.250.3150">
    <property type="match status" value="1"/>
</dbReference>
<dbReference type="PANTHER" id="PTHR21666">
    <property type="entry name" value="PEPTIDASE-RELATED"/>
    <property type="match status" value="1"/>
</dbReference>
<name>A0ABR9CWZ5_9GAMM</name>
<dbReference type="Pfam" id="PF01551">
    <property type="entry name" value="Peptidase_M23"/>
    <property type="match status" value="1"/>
</dbReference>
<dbReference type="EMBL" id="JACXSS010000001">
    <property type="protein sequence ID" value="MBD9354489.1"/>
    <property type="molecule type" value="Genomic_DNA"/>
</dbReference>
<evidence type="ECO:0000256" key="2">
    <source>
        <dbReference type="SAM" id="MobiDB-lite"/>
    </source>
</evidence>
<reference evidence="4 5" key="1">
    <citation type="submission" date="2020-09" db="EMBL/GenBank/DDBJ databases">
        <title>Methylomonas albis sp. nov. and Methylomonas fluvii sp. nov.: Two cold-adapted methanotrophs from the River Elbe and an amended description of Methylovulum psychrotolerans strain Eb1.</title>
        <authorList>
            <person name="Bussmann I.K."/>
            <person name="Klings K.-W."/>
            <person name="Warnstedt J."/>
            <person name="Hoppert M."/>
            <person name="Saborowski A."/>
            <person name="Horn F."/>
            <person name="Liebner S."/>
        </authorList>
    </citation>
    <scope>NUCLEOTIDE SEQUENCE [LARGE SCALE GENOMIC DNA]</scope>
    <source>
        <strain evidence="4 5">EbA</strain>
    </source>
</reference>
<gene>
    <name evidence="4" type="ORF">IE877_01045</name>
</gene>
<evidence type="ECO:0000313" key="5">
    <source>
        <dbReference type="Proteomes" id="UP000652176"/>
    </source>
</evidence>
<evidence type="ECO:0000259" key="3">
    <source>
        <dbReference type="Pfam" id="PF01551"/>
    </source>
</evidence>
<feature type="region of interest" description="Disordered" evidence="2">
    <location>
        <begin position="237"/>
        <end position="270"/>
    </location>
</feature>
<feature type="coiled-coil region" evidence="1">
    <location>
        <begin position="44"/>
        <end position="106"/>
    </location>
</feature>
<evidence type="ECO:0000313" key="4">
    <source>
        <dbReference type="EMBL" id="MBD9354489.1"/>
    </source>
</evidence>
<dbReference type="PANTHER" id="PTHR21666:SF270">
    <property type="entry name" value="MUREIN HYDROLASE ACTIVATOR ENVC"/>
    <property type="match status" value="1"/>
</dbReference>
<dbReference type="InterPro" id="IPR050570">
    <property type="entry name" value="Cell_wall_metabolism_enzyme"/>
</dbReference>
<dbReference type="SUPFAM" id="SSF51261">
    <property type="entry name" value="Duplicated hybrid motif"/>
    <property type="match status" value="1"/>
</dbReference>
<protein>
    <submittedName>
        <fullName evidence="4">Peptidoglycan DD-metalloendopeptidase family protein</fullName>
    </submittedName>
</protein>
<organism evidence="4 5">
    <name type="scientific">Methylomonas albis</name>
    <dbReference type="NCBI Taxonomy" id="1854563"/>
    <lineage>
        <taxon>Bacteria</taxon>
        <taxon>Pseudomonadati</taxon>
        <taxon>Pseudomonadota</taxon>
        <taxon>Gammaproteobacteria</taxon>
        <taxon>Methylococcales</taxon>
        <taxon>Methylococcaceae</taxon>
        <taxon>Methylomonas</taxon>
    </lineage>
</organism>